<dbReference type="InterPro" id="IPR025314">
    <property type="entry name" value="DUF4219"/>
</dbReference>
<proteinExistence type="predicted"/>
<feature type="domain" description="DUF4219" evidence="2">
    <location>
        <begin position="14"/>
        <end position="40"/>
    </location>
</feature>
<dbReference type="PANTHER" id="PTHR35317:SF31">
    <property type="entry name" value="DUF4219 DOMAIN-CONTAINING PROTEIN"/>
    <property type="match status" value="1"/>
</dbReference>
<sequence>MASSATDAPAIPVFSGTHYYIWAVKMKTYLKSQGLWKVVETDESIADQIFTSIMDLETPKAVWDKLQETFEGTDRVKHVILLTLKREFELLRMKDDELMKDYSARMMDVVNQMRFHGEVMKDQKVVEKMMISVPPNKIQAQNQRVSIRLEEKVEGAFRVSSRSNKVGNSKQNTFRRGNFSKGNNKGSTSQNSSSTSNKGVQQANVSKEDQVDDEHLFMASHLDKHPDSLTWLMDSGCTSPMTPERSFFISLDTKDNPRVKLGDGRYTRAKGGGTIAINTKKGTKYISRVVYVPELDRSM</sequence>
<accession>A0ABQ4ZBX4</accession>
<evidence type="ECO:0000259" key="2">
    <source>
        <dbReference type="Pfam" id="PF13961"/>
    </source>
</evidence>
<comment type="caution">
    <text evidence="4">The sequence shown here is derived from an EMBL/GenBank/DDBJ whole genome shotgun (WGS) entry which is preliminary data.</text>
</comment>
<dbReference type="EMBL" id="BQNB010011145">
    <property type="protein sequence ID" value="GJS86776.1"/>
    <property type="molecule type" value="Genomic_DNA"/>
</dbReference>
<dbReference type="Pfam" id="PF22936">
    <property type="entry name" value="Pol_BBD"/>
    <property type="match status" value="1"/>
</dbReference>
<reference evidence="4" key="2">
    <citation type="submission" date="2022-01" db="EMBL/GenBank/DDBJ databases">
        <authorList>
            <person name="Yamashiro T."/>
            <person name="Shiraishi A."/>
            <person name="Satake H."/>
            <person name="Nakayama K."/>
        </authorList>
    </citation>
    <scope>NUCLEOTIDE SEQUENCE</scope>
</reference>
<dbReference type="Proteomes" id="UP001151760">
    <property type="component" value="Unassembled WGS sequence"/>
</dbReference>
<gene>
    <name evidence="4" type="ORF">Tco_0769412</name>
</gene>
<evidence type="ECO:0000259" key="3">
    <source>
        <dbReference type="Pfam" id="PF22936"/>
    </source>
</evidence>
<name>A0ABQ4ZBX4_9ASTR</name>
<evidence type="ECO:0000256" key="1">
    <source>
        <dbReference type="SAM" id="MobiDB-lite"/>
    </source>
</evidence>
<dbReference type="PANTHER" id="PTHR35317">
    <property type="entry name" value="OS04G0629600 PROTEIN"/>
    <property type="match status" value="1"/>
</dbReference>
<evidence type="ECO:0000313" key="4">
    <source>
        <dbReference type="EMBL" id="GJS86776.1"/>
    </source>
</evidence>
<feature type="domain" description="Retrovirus-related Pol polyprotein from transposon TNT 1-94-like beta-barrel" evidence="3">
    <location>
        <begin position="231"/>
        <end position="298"/>
    </location>
</feature>
<feature type="compositionally biased region" description="Low complexity" evidence="1">
    <location>
        <begin position="180"/>
        <end position="199"/>
    </location>
</feature>
<dbReference type="Pfam" id="PF14223">
    <property type="entry name" value="Retrotran_gag_2"/>
    <property type="match status" value="1"/>
</dbReference>
<evidence type="ECO:0000313" key="5">
    <source>
        <dbReference type="Proteomes" id="UP001151760"/>
    </source>
</evidence>
<dbReference type="InterPro" id="IPR054722">
    <property type="entry name" value="PolX-like_BBD"/>
</dbReference>
<organism evidence="4 5">
    <name type="scientific">Tanacetum coccineum</name>
    <dbReference type="NCBI Taxonomy" id="301880"/>
    <lineage>
        <taxon>Eukaryota</taxon>
        <taxon>Viridiplantae</taxon>
        <taxon>Streptophyta</taxon>
        <taxon>Embryophyta</taxon>
        <taxon>Tracheophyta</taxon>
        <taxon>Spermatophyta</taxon>
        <taxon>Magnoliopsida</taxon>
        <taxon>eudicotyledons</taxon>
        <taxon>Gunneridae</taxon>
        <taxon>Pentapetalae</taxon>
        <taxon>asterids</taxon>
        <taxon>campanulids</taxon>
        <taxon>Asterales</taxon>
        <taxon>Asteraceae</taxon>
        <taxon>Asteroideae</taxon>
        <taxon>Anthemideae</taxon>
        <taxon>Anthemidinae</taxon>
        <taxon>Tanacetum</taxon>
    </lineage>
</organism>
<protein>
    <submittedName>
        <fullName evidence="4">Retrovirus-related pol polyprotein from transposon TNT 1-94</fullName>
    </submittedName>
</protein>
<dbReference type="Pfam" id="PF13961">
    <property type="entry name" value="DUF4219"/>
    <property type="match status" value="1"/>
</dbReference>
<feature type="compositionally biased region" description="Polar residues" evidence="1">
    <location>
        <begin position="160"/>
        <end position="175"/>
    </location>
</feature>
<keyword evidence="5" id="KW-1185">Reference proteome</keyword>
<feature type="region of interest" description="Disordered" evidence="1">
    <location>
        <begin position="159"/>
        <end position="209"/>
    </location>
</feature>
<reference evidence="4" key="1">
    <citation type="journal article" date="2022" name="Int. J. Mol. Sci.">
        <title>Draft Genome of Tanacetum Coccineum: Genomic Comparison of Closely Related Tanacetum-Family Plants.</title>
        <authorList>
            <person name="Yamashiro T."/>
            <person name="Shiraishi A."/>
            <person name="Nakayama K."/>
            <person name="Satake H."/>
        </authorList>
    </citation>
    <scope>NUCLEOTIDE SEQUENCE</scope>
</reference>